<protein>
    <submittedName>
        <fullName evidence="1">Uncharacterized protein</fullName>
    </submittedName>
</protein>
<name>A0ACB9GYV4_CICIN</name>
<gene>
    <name evidence="1" type="ORF">L2E82_00849</name>
</gene>
<reference evidence="1 2" key="2">
    <citation type="journal article" date="2022" name="Mol. Ecol. Resour.">
        <title>The genomes of chicory, endive, great burdock and yacon provide insights into Asteraceae paleo-polyploidization history and plant inulin production.</title>
        <authorList>
            <person name="Fan W."/>
            <person name="Wang S."/>
            <person name="Wang H."/>
            <person name="Wang A."/>
            <person name="Jiang F."/>
            <person name="Liu H."/>
            <person name="Zhao H."/>
            <person name="Xu D."/>
            <person name="Zhang Y."/>
        </authorList>
    </citation>
    <scope>NUCLEOTIDE SEQUENCE [LARGE SCALE GENOMIC DNA]</scope>
    <source>
        <strain evidence="2">cv. Punajuju</strain>
        <tissue evidence="1">Leaves</tissue>
    </source>
</reference>
<keyword evidence="2" id="KW-1185">Reference proteome</keyword>
<organism evidence="1 2">
    <name type="scientific">Cichorium intybus</name>
    <name type="common">Chicory</name>
    <dbReference type="NCBI Taxonomy" id="13427"/>
    <lineage>
        <taxon>Eukaryota</taxon>
        <taxon>Viridiplantae</taxon>
        <taxon>Streptophyta</taxon>
        <taxon>Embryophyta</taxon>
        <taxon>Tracheophyta</taxon>
        <taxon>Spermatophyta</taxon>
        <taxon>Magnoliopsida</taxon>
        <taxon>eudicotyledons</taxon>
        <taxon>Gunneridae</taxon>
        <taxon>Pentapetalae</taxon>
        <taxon>asterids</taxon>
        <taxon>campanulids</taxon>
        <taxon>Asterales</taxon>
        <taxon>Asteraceae</taxon>
        <taxon>Cichorioideae</taxon>
        <taxon>Cichorieae</taxon>
        <taxon>Cichoriinae</taxon>
        <taxon>Cichorium</taxon>
    </lineage>
</organism>
<comment type="caution">
    <text evidence="1">The sequence shown here is derived from an EMBL/GenBank/DDBJ whole genome shotgun (WGS) entry which is preliminary data.</text>
</comment>
<evidence type="ECO:0000313" key="1">
    <source>
        <dbReference type="EMBL" id="KAI3788150.1"/>
    </source>
</evidence>
<dbReference type="Proteomes" id="UP001055811">
    <property type="component" value="Linkage Group LG01"/>
</dbReference>
<proteinExistence type="predicted"/>
<dbReference type="EMBL" id="CM042009">
    <property type="protein sequence ID" value="KAI3788150.1"/>
    <property type="molecule type" value="Genomic_DNA"/>
</dbReference>
<evidence type="ECO:0000313" key="2">
    <source>
        <dbReference type="Proteomes" id="UP001055811"/>
    </source>
</evidence>
<sequence length="359" mass="40485">MEPNGVASYRHRRSPSSDRFLGVFSPPSSSGIISGGSSVAGDDFSEDDVFWTGDFAEPKRQPGDPVKGNNWNPGGNHQPFRHQDKFGILAALPEDNGRKPNNRPVLNRRNPTISSPTTPASSSSRLIPSIPRPNKQDRDFSQSMPLKFQQSAPVNVPMFARKPRTGGELADVDIGEDDEEEMLPPHEIVARGSSKSPHTTFSVLEGAGRTLKGRDLRLVRNAVWRKTGKKHDLLRLKYENFRIRRFRLLPRLQFHALELCVSVSLARLKFTLGNHQMVLDESAFYIRLYLLRIFKELLQVANDRGKTKLLAVEKDKEFLQNKKKLHDVELDSGNISQQEDELWWSELAGGSKWVGGRLD</sequence>
<accession>A0ACB9GYV4</accession>
<reference evidence="2" key="1">
    <citation type="journal article" date="2022" name="Mol. Ecol. Resour.">
        <title>The genomes of chicory, endive, great burdock and yacon provide insights into Asteraceae palaeo-polyploidization history and plant inulin production.</title>
        <authorList>
            <person name="Fan W."/>
            <person name="Wang S."/>
            <person name="Wang H."/>
            <person name="Wang A."/>
            <person name="Jiang F."/>
            <person name="Liu H."/>
            <person name="Zhao H."/>
            <person name="Xu D."/>
            <person name="Zhang Y."/>
        </authorList>
    </citation>
    <scope>NUCLEOTIDE SEQUENCE [LARGE SCALE GENOMIC DNA]</scope>
    <source>
        <strain evidence="2">cv. Punajuju</strain>
    </source>
</reference>